<dbReference type="RefSeq" id="WP_264486807.1">
    <property type="nucleotide sequence ID" value="NZ_JAPDDT010000003.1"/>
</dbReference>
<keyword evidence="2" id="KW-1185">Reference proteome</keyword>
<comment type="caution">
    <text evidence="1">The sequence shown here is derived from an EMBL/GenBank/DDBJ whole genome shotgun (WGS) entry which is preliminary data.</text>
</comment>
<evidence type="ECO:0000313" key="1">
    <source>
        <dbReference type="EMBL" id="MCW1922699.1"/>
    </source>
</evidence>
<dbReference type="EMBL" id="JAPDDT010000003">
    <property type="protein sequence ID" value="MCW1922699.1"/>
    <property type="molecule type" value="Genomic_DNA"/>
</dbReference>
<gene>
    <name evidence="1" type="ORF">OKA05_09050</name>
</gene>
<reference evidence="1 2" key="1">
    <citation type="submission" date="2022-10" db="EMBL/GenBank/DDBJ databases">
        <title>Luteolibacter arcticus strain CCTCC AB 2014275, whole genome shotgun sequencing project.</title>
        <authorList>
            <person name="Zhao G."/>
            <person name="Shen L."/>
        </authorList>
    </citation>
    <scope>NUCLEOTIDE SEQUENCE [LARGE SCALE GENOMIC DNA]</scope>
    <source>
        <strain evidence="1 2">CCTCC AB 2014275</strain>
    </source>
</reference>
<proteinExistence type="predicted"/>
<accession>A0ABT3GGJ5</accession>
<organism evidence="1 2">
    <name type="scientific">Luteolibacter arcticus</name>
    <dbReference type="NCBI Taxonomy" id="1581411"/>
    <lineage>
        <taxon>Bacteria</taxon>
        <taxon>Pseudomonadati</taxon>
        <taxon>Verrucomicrobiota</taxon>
        <taxon>Verrucomicrobiia</taxon>
        <taxon>Verrucomicrobiales</taxon>
        <taxon>Verrucomicrobiaceae</taxon>
        <taxon>Luteolibacter</taxon>
    </lineage>
</organism>
<evidence type="ECO:0000313" key="2">
    <source>
        <dbReference type="Proteomes" id="UP001320876"/>
    </source>
</evidence>
<sequence length="96" mass="10645">MEQDKSGSPFKSELDLPRLSVNQAVAVMDIKEWGKGSYSRFANGHWLPANGDTLGSLVRSNIRQTDRTILSLIRNGYVQVAQTLNGKPVRVTLTFP</sequence>
<dbReference type="Proteomes" id="UP001320876">
    <property type="component" value="Unassembled WGS sequence"/>
</dbReference>
<protein>
    <submittedName>
        <fullName evidence="1">Uncharacterized protein</fullName>
    </submittedName>
</protein>
<name>A0ABT3GGJ5_9BACT</name>